<protein>
    <submittedName>
        <fullName evidence="2">Uncharacterized protein</fullName>
    </submittedName>
</protein>
<organism evidence="2 3">
    <name type="scientific">Cucumis sativus</name>
    <name type="common">Cucumber</name>
    <dbReference type="NCBI Taxonomy" id="3659"/>
    <lineage>
        <taxon>Eukaryota</taxon>
        <taxon>Viridiplantae</taxon>
        <taxon>Streptophyta</taxon>
        <taxon>Embryophyta</taxon>
        <taxon>Tracheophyta</taxon>
        <taxon>Spermatophyta</taxon>
        <taxon>Magnoliopsida</taxon>
        <taxon>eudicotyledons</taxon>
        <taxon>Gunneridae</taxon>
        <taxon>Pentapetalae</taxon>
        <taxon>rosids</taxon>
        <taxon>fabids</taxon>
        <taxon>Cucurbitales</taxon>
        <taxon>Cucurbitaceae</taxon>
        <taxon>Benincaseae</taxon>
        <taxon>Cucumis</taxon>
    </lineage>
</organism>
<name>A0A0A0K3J3_CUCSA</name>
<reference evidence="2 3" key="3">
    <citation type="journal article" date="2010" name="BMC Genomics">
        <title>Transcriptome sequencing and comparative analysis of cucumber flowers with different sex types.</title>
        <authorList>
            <person name="Guo S."/>
            <person name="Zheng Y."/>
            <person name="Joung J.G."/>
            <person name="Liu S."/>
            <person name="Zhang Z."/>
            <person name="Crasta O.R."/>
            <person name="Sobral B.W."/>
            <person name="Xu Y."/>
            <person name="Huang S."/>
            <person name="Fei Z."/>
        </authorList>
    </citation>
    <scope>NUCLEOTIDE SEQUENCE [LARGE SCALE GENOMIC DNA]</scope>
    <source>
        <strain evidence="3">cv. 9930</strain>
    </source>
</reference>
<dbReference type="Proteomes" id="UP000029981">
    <property type="component" value="Chromosome 7"/>
</dbReference>
<keyword evidence="3" id="KW-1185">Reference proteome</keyword>
<reference evidence="2 3" key="4">
    <citation type="journal article" date="2011" name="BMC Genomics">
        <title>RNA-Seq improves annotation of protein-coding genes in the cucumber genome.</title>
        <authorList>
            <person name="Li Z."/>
            <person name="Zhang Z."/>
            <person name="Yan P."/>
            <person name="Huang S."/>
            <person name="Fei Z."/>
            <person name="Lin K."/>
        </authorList>
    </citation>
    <scope>NUCLEOTIDE SEQUENCE [LARGE SCALE GENOMIC DNA]</scope>
    <source>
        <strain evidence="3">cv. 9930</strain>
    </source>
</reference>
<sequence length="61" mass="6695">MERASDKGKFACEGVVRAAIQVGHGKGSEASIIATEVMKDEAKNDEERVLSGSRDKFRREI</sequence>
<dbReference type="Gramene" id="KGN44063">
    <property type="protein sequence ID" value="KGN44063"/>
    <property type="gene ID" value="Csa_7G159510"/>
</dbReference>
<proteinExistence type="predicted"/>
<gene>
    <name evidence="2" type="ORF">Csa_7G159510</name>
</gene>
<evidence type="ECO:0000256" key="1">
    <source>
        <dbReference type="SAM" id="MobiDB-lite"/>
    </source>
</evidence>
<evidence type="ECO:0000313" key="3">
    <source>
        <dbReference type="Proteomes" id="UP000029981"/>
    </source>
</evidence>
<feature type="region of interest" description="Disordered" evidence="1">
    <location>
        <begin position="41"/>
        <end position="61"/>
    </location>
</feature>
<dbReference type="EMBL" id="CM002928">
    <property type="protein sequence ID" value="KGN44063.1"/>
    <property type="molecule type" value="Genomic_DNA"/>
</dbReference>
<dbReference type="AlphaFoldDB" id="A0A0A0K3J3"/>
<reference evidence="2 3" key="2">
    <citation type="journal article" date="2009" name="PLoS ONE">
        <title>An integrated genetic and cytogenetic map of the cucumber genome.</title>
        <authorList>
            <person name="Ren Y."/>
            <person name="Zhang Z."/>
            <person name="Liu J."/>
            <person name="Staub J.E."/>
            <person name="Han Y."/>
            <person name="Cheng Z."/>
            <person name="Li X."/>
            <person name="Lu J."/>
            <person name="Miao H."/>
            <person name="Kang H."/>
            <person name="Xie B."/>
            <person name="Gu X."/>
            <person name="Wang X."/>
            <person name="Du Y."/>
            <person name="Jin W."/>
            <person name="Huang S."/>
        </authorList>
    </citation>
    <scope>NUCLEOTIDE SEQUENCE [LARGE SCALE GENOMIC DNA]</scope>
    <source>
        <strain evidence="3">cv. 9930</strain>
    </source>
</reference>
<accession>A0A0A0K3J3</accession>
<evidence type="ECO:0000313" key="2">
    <source>
        <dbReference type="EMBL" id="KGN44063.1"/>
    </source>
</evidence>
<reference evidence="2 3" key="1">
    <citation type="journal article" date="2009" name="Nat. Genet.">
        <title>The genome of the cucumber, Cucumis sativus L.</title>
        <authorList>
            <person name="Huang S."/>
            <person name="Li R."/>
            <person name="Zhang Z."/>
            <person name="Li L."/>
            <person name="Gu X."/>
            <person name="Fan W."/>
            <person name="Lucas W.J."/>
            <person name="Wang X."/>
            <person name="Xie B."/>
            <person name="Ni P."/>
            <person name="Ren Y."/>
            <person name="Zhu H."/>
            <person name="Li J."/>
            <person name="Lin K."/>
            <person name="Jin W."/>
            <person name="Fei Z."/>
            <person name="Li G."/>
            <person name="Staub J."/>
            <person name="Kilian A."/>
            <person name="van der Vossen E.A."/>
            <person name="Wu Y."/>
            <person name="Guo J."/>
            <person name="He J."/>
            <person name="Jia Z."/>
            <person name="Ren Y."/>
            <person name="Tian G."/>
            <person name="Lu Y."/>
            <person name="Ruan J."/>
            <person name="Qian W."/>
            <person name="Wang M."/>
            <person name="Huang Q."/>
            <person name="Li B."/>
            <person name="Xuan Z."/>
            <person name="Cao J."/>
            <person name="Asan"/>
            <person name="Wu Z."/>
            <person name="Zhang J."/>
            <person name="Cai Q."/>
            <person name="Bai Y."/>
            <person name="Zhao B."/>
            <person name="Han Y."/>
            <person name="Li Y."/>
            <person name="Li X."/>
            <person name="Wang S."/>
            <person name="Shi Q."/>
            <person name="Liu S."/>
            <person name="Cho W.K."/>
            <person name="Kim J.Y."/>
            <person name="Xu Y."/>
            <person name="Heller-Uszynska K."/>
            <person name="Miao H."/>
            <person name="Cheng Z."/>
            <person name="Zhang S."/>
            <person name="Wu J."/>
            <person name="Yang Y."/>
            <person name="Kang H."/>
            <person name="Li M."/>
            <person name="Liang H."/>
            <person name="Ren X."/>
            <person name="Shi Z."/>
            <person name="Wen M."/>
            <person name="Jian M."/>
            <person name="Yang H."/>
            <person name="Zhang G."/>
            <person name="Yang Z."/>
            <person name="Chen R."/>
            <person name="Liu S."/>
            <person name="Li J."/>
            <person name="Ma L."/>
            <person name="Liu H."/>
            <person name="Zhou Y."/>
            <person name="Zhao J."/>
            <person name="Fang X."/>
            <person name="Li G."/>
            <person name="Fang L."/>
            <person name="Li Y."/>
            <person name="Liu D."/>
            <person name="Zheng H."/>
            <person name="Zhang Y."/>
            <person name="Qin N."/>
            <person name="Li Z."/>
            <person name="Yang G."/>
            <person name="Yang S."/>
            <person name="Bolund L."/>
            <person name="Kristiansen K."/>
            <person name="Zheng H."/>
            <person name="Li S."/>
            <person name="Zhang X."/>
            <person name="Yang H."/>
            <person name="Wang J."/>
            <person name="Sun R."/>
            <person name="Zhang B."/>
            <person name="Jiang S."/>
            <person name="Wang J."/>
            <person name="Du Y."/>
            <person name="Li S."/>
        </authorList>
    </citation>
    <scope>NUCLEOTIDE SEQUENCE [LARGE SCALE GENOMIC DNA]</scope>
    <source>
        <strain evidence="3">cv. 9930</strain>
    </source>
</reference>